<dbReference type="RefSeq" id="WP_091122286.1">
    <property type="nucleotide sequence ID" value="NZ_FOLB01000005.1"/>
</dbReference>
<evidence type="ECO:0000313" key="4">
    <source>
        <dbReference type="EMBL" id="SFC27095.1"/>
    </source>
</evidence>
<dbReference type="OrthoDB" id="7390033at2"/>
<reference evidence="4 5" key="1">
    <citation type="submission" date="2016-10" db="EMBL/GenBank/DDBJ databases">
        <authorList>
            <person name="de Groot N.N."/>
        </authorList>
    </citation>
    <scope>NUCLEOTIDE SEQUENCE [LARGE SCALE GENOMIC DNA]</scope>
    <source>
        <strain evidence="4 5">CGMCC 1.7056</strain>
    </source>
</reference>
<dbReference type="AlphaFoldDB" id="A0A1I1HTH0"/>
<name>A0A1I1HTH0_9ACTN</name>
<dbReference type="Proteomes" id="UP000198832">
    <property type="component" value="Unassembled WGS sequence"/>
</dbReference>
<dbReference type="InterPro" id="IPR000462">
    <property type="entry name" value="CDP-OH_P_trans"/>
</dbReference>
<dbReference type="Pfam" id="PF01066">
    <property type="entry name" value="CDP-OH_P_transf"/>
    <property type="match status" value="1"/>
</dbReference>
<dbReference type="InterPro" id="IPR043130">
    <property type="entry name" value="CDP-OH_PTrfase_TM_dom"/>
</dbReference>
<protein>
    <submittedName>
        <fullName evidence="4">CDP-alcohol phosphatidyltransferase</fullName>
    </submittedName>
</protein>
<accession>A0A1I1HTH0</accession>
<keyword evidence="3" id="KW-0472">Membrane</keyword>
<dbReference type="Gene3D" id="1.20.120.1760">
    <property type="match status" value="1"/>
</dbReference>
<feature type="transmembrane region" description="Helical" evidence="3">
    <location>
        <begin position="190"/>
        <end position="206"/>
    </location>
</feature>
<keyword evidence="5" id="KW-1185">Reference proteome</keyword>
<sequence length="251" mass="27185">MTTVSATHARTFRANLAELRAAQKPSSGTAAYGRYVNRPAGRVVAAACHRIGLTPDQATAVSAALSGAGIALLAVSSPSWGPLVAVLLAFGYVMDSVDGQLARLRGRGSLRGEWLDHTVDCFKTSSLHLAVAIAWFRFPPADDHRVLLIPLAFSVVQSVTYFGLILVPFLRATRDPTRATPRTEHPLRKWLILPTDYGALIWLFVLTPWPEVFLPTYTTLLVLAAAMLGLALRKWWLELTDPADTSVANGG</sequence>
<evidence type="ECO:0000256" key="2">
    <source>
        <dbReference type="RuleBase" id="RU003750"/>
    </source>
</evidence>
<evidence type="ECO:0000256" key="1">
    <source>
        <dbReference type="ARBA" id="ARBA00022679"/>
    </source>
</evidence>
<dbReference type="GO" id="GO:0008654">
    <property type="term" value="P:phospholipid biosynthetic process"/>
    <property type="evidence" value="ECO:0007669"/>
    <property type="project" value="InterPro"/>
</dbReference>
<keyword evidence="3" id="KW-0812">Transmembrane</keyword>
<feature type="transmembrane region" description="Helical" evidence="3">
    <location>
        <begin position="70"/>
        <end position="93"/>
    </location>
</feature>
<feature type="transmembrane region" description="Helical" evidence="3">
    <location>
        <begin position="148"/>
        <end position="170"/>
    </location>
</feature>
<dbReference type="GO" id="GO:0016020">
    <property type="term" value="C:membrane"/>
    <property type="evidence" value="ECO:0007669"/>
    <property type="project" value="InterPro"/>
</dbReference>
<keyword evidence="3" id="KW-1133">Transmembrane helix</keyword>
<feature type="transmembrane region" description="Helical" evidence="3">
    <location>
        <begin position="212"/>
        <end position="232"/>
    </location>
</feature>
<dbReference type="PROSITE" id="PS00379">
    <property type="entry name" value="CDP_ALCOHOL_P_TRANSF"/>
    <property type="match status" value="1"/>
</dbReference>
<dbReference type="InterPro" id="IPR048254">
    <property type="entry name" value="CDP_ALCOHOL_P_TRANSF_CS"/>
</dbReference>
<evidence type="ECO:0000313" key="5">
    <source>
        <dbReference type="Proteomes" id="UP000198832"/>
    </source>
</evidence>
<evidence type="ECO:0000256" key="3">
    <source>
        <dbReference type="SAM" id="Phobius"/>
    </source>
</evidence>
<dbReference type="STRING" id="574651.SAMN04487968_1053"/>
<proteinExistence type="inferred from homology"/>
<organism evidence="4 5">
    <name type="scientific">Nocardioides terrae</name>
    <dbReference type="NCBI Taxonomy" id="574651"/>
    <lineage>
        <taxon>Bacteria</taxon>
        <taxon>Bacillati</taxon>
        <taxon>Actinomycetota</taxon>
        <taxon>Actinomycetes</taxon>
        <taxon>Propionibacteriales</taxon>
        <taxon>Nocardioidaceae</taxon>
        <taxon>Nocardioides</taxon>
    </lineage>
</organism>
<dbReference type="GO" id="GO:0016780">
    <property type="term" value="F:phosphotransferase activity, for other substituted phosphate groups"/>
    <property type="evidence" value="ECO:0007669"/>
    <property type="project" value="InterPro"/>
</dbReference>
<comment type="similarity">
    <text evidence="2">Belongs to the CDP-alcohol phosphatidyltransferase class-I family.</text>
</comment>
<dbReference type="EMBL" id="FOLB01000005">
    <property type="protein sequence ID" value="SFC27095.1"/>
    <property type="molecule type" value="Genomic_DNA"/>
</dbReference>
<keyword evidence="1 2" id="KW-0808">Transferase</keyword>
<gene>
    <name evidence="4" type="ORF">SAMN04487968_1053</name>
</gene>